<dbReference type="Proteomes" id="UP001600943">
    <property type="component" value="Unassembled WGS sequence"/>
</dbReference>
<dbReference type="PROSITE" id="PS51257">
    <property type="entry name" value="PROKAR_LIPOPROTEIN"/>
    <property type="match status" value="1"/>
</dbReference>
<reference evidence="2 3" key="1">
    <citation type="submission" date="2024-04" db="EMBL/GenBank/DDBJ databases">
        <title>Defined microbial consortia suppress multidrug-resistant proinflammatory Enterobacteriaceae via ecological control.</title>
        <authorList>
            <person name="Furuichi M."/>
            <person name="Kawaguchi T."/>
            <person name="Pust M."/>
            <person name="Yasuma K."/>
            <person name="Plichta D."/>
            <person name="Hasegawa N."/>
            <person name="Ohya T."/>
            <person name="Bhattarai S."/>
            <person name="Sasajima S."/>
            <person name="Aoto Y."/>
            <person name="Tuganbaev T."/>
            <person name="Yaginuma M."/>
            <person name="Ueda M."/>
            <person name="Okahashi N."/>
            <person name="Amafuji K."/>
            <person name="Kiridooshi Y."/>
            <person name="Sugita K."/>
            <person name="Strazar M."/>
            <person name="Skelly A."/>
            <person name="Suda W."/>
            <person name="Hattori M."/>
            <person name="Nakamoto N."/>
            <person name="Caballero S."/>
            <person name="Norman J."/>
            <person name="Olle B."/>
            <person name="Tanoue T."/>
            <person name="Arita M."/>
            <person name="Bucci V."/>
            <person name="Atarashi K."/>
            <person name="Xavier R."/>
            <person name="Honda K."/>
        </authorList>
    </citation>
    <scope>NUCLEOTIDE SEQUENCE [LARGE SCALE GENOMIC DNA]</scope>
    <source>
        <strain evidence="3">k04-0078-D8-1</strain>
    </source>
</reference>
<keyword evidence="3" id="KW-1185">Reference proteome</keyword>
<accession>A0ABQ0B6Z1</accession>
<evidence type="ECO:0008006" key="4">
    <source>
        <dbReference type="Google" id="ProtNLM"/>
    </source>
</evidence>
<organism evidence="2 3">
    <name type="scientific">Blautia hominis</name>
    <dbReference type="NCBI Taxonomy" id="2025493"/>
    <lineage>
        <taxon>Bacteria</taxon>
        <taxon>Bacillati</taxon>
        <taxon>Bacillota</taxon>
        <taxon>Clostridia</taxon>
        <taxon>Lachnospirales</taxon>
        <taxon>Lachnospiraceae</taxon>
        <taxon>Blautia</taxon>
    </lineage>
</organism>
<evidence type="ECO:0000256" key="1">
    <source>
        <dbReference type="SAM" id="SignalP"/>
    </source>
</evidence>
<evidence type="ECO:0000313" key="2">
    <source>
        <dbReference type="EMBL" id="GAA6407219.1"/>
    </source>
</evidence>
<dbReference type="Gene3D" id="2.160.20.120">
    <property type="match status" value="1"/>
</dbReference>
<comment type="caution">
    <text evidence="2">The sequence shown here is derived from an EMBL/GenBank/DDBJ whole genome shotgun (WGS) entry which is preliminary data.</text>
</comment>
<feature type="chain" id="PRO_5047363056" description="Adhesin domain-containing protein" evidence="1">
    <location>
        <begin position="22"/>
        <end position="240"/>
    </location>
</feature>
<keyword evidence="1" id="KW-0732">Signal</keyword>
<protein>
    <recommendedName>
        <fullName evidence="4">Adhesin domain-containing protein</fullName>
    </recommendedName>
</protein>
<feature type="signal peptide" evidence="1">
    <location>
        <begin position="1"/>
        <end position="21"/>
    </location>
</feature>
<dbReference type="EMBL" id="BAABYW010000001">
    <property type="protein sequence ID" value="GAA6407219.1"/>
    <property type="molecule type" value="Genomic_DNA"/>
</dbReference>
<name>A0ABQ0B6Z1_9FIRM</name>
<dbReference type="RefSeq" id="WP_390404114.1">
    <property type="nucleotide sequence ID" value="NZ_BAABYW010000001.1"/>
</dbReference>
<sequence>MRKIKGIRMLFVCVLCTILFTACEDQKNNLNITSSEKGEKVHDDIEAGNISHVNISGNARSVIIKQSENNNFEFYNADLNPDHKYEVSCDQNGTLLHIRVMMENAEADNNVLGSFVVYIPRKEFEKIEAAGEFHQIHFGTIHSDVFIHADKSLVFLELEANRLDHNITLDGSGSSVFPGVSVYLDKLPDNIKMDFNTIQNGTINDPQHLLKRNRLELGSGKPVISINNTKAIDLYVEETL</sequence>
<evidence type="ECO:0000313" key="3">
    <source>
        <dbReference type="Proteomes" id="UP001600943"/>
    </source>
</evidence>
<proteinExistence type="predicted"/>
<gene>
    <name evidence="2" type="ORF">K040078D81_13360</name>
</gene>